<dbReference type="AlphaFoldDB" id="A0A0F9FDT3"/>
<reference evidence="2" key="1">
    <citation type="journal article" date="2015" name="Nature">
        <title>Complex archaea that bridge the gap between prokaryotes and eukaryotes.</title>
        <authorList>
            <person name="Spang A."/>
            <person name="Saw J.H."/>
            <person name="Jorgensen S.L."/>
            <person name="Zaremba-Niedzwiedzka K."/>
            <person name="Martijn J."/>
            <person name="Lind A.E."/>
            <person name="van Eijk R."/>
            <person name="Schleper C."/>
            <person name="Guy L."/>
            <person name="Ettema T.J."/>
        </authorList>
    </citation>
    <scope>NUCLEOTIDE SEQUENCE</scope>
</reference>
<proteinExistence type="predicted"/>
<organism evidence="2">
    <name type="scientific">marine sediment metagenome</name>
    <dbReference type="NCBI Taxonomy" id="412755"/>
    <lineage>
        <taxon>unclassified sequences</taxon>
        <taxon>metagenomes</taxon>
        <taxon>ecological metagenomes</taxon>
    </lineage>
</organism>
<sequence length="283" mass="32820">MSFEFVEKLEFNSEYFDLYKLSESAYAAISKENSVMRSNAGFVNLGDFSLVIDTTMSIKAAEDLKKATLQYTKKDPKFIVITHFHIDHVIGNSLFDQSTLIITSDRTLNSIKTENQKRIEEIRNMDLRYIAKIEESLKVEQDEEKRQIAQRDLKFYKSVRAENFFLRDPDLSFKKEFILYGKERTVQLKTFNKAHTDGDVIVYIPSEKVMFAGDLLFANRDPWLGSGDPDGWVKVIENELLNFDFKVVVPGHGNLASKEEFVKEKKYIKVKKNLLLRGLNRIC</sequence>
<comment type="caution">
    <text evidence="2">The sequence shown here is derived from an EMBL/GenBank/DDBJ whole genome shotgun (WGS) entry which is preliminary data.</text>
</comment>
<gene>
    <name evidence="2" type="ORF">LCGC14_2043170</name>
</gene>
<dbReference type="InterPro" id="IPR050855">
    <property type="entry name" value="NDM-1-like"/>
</dbReference>
<dbReference type="SUPFAM" id="SSF56281">
    <property type="entry name" value="Metallo-hydrolase/oxidoreductase"/>
    <property type="match status" value="1"/>
</dbReference>
<protein>
    <recommendedName>
        <fullName evidence="1">Metallo-beta-lactamase domain-containing protein</fullName>
    </recommendedName>
</protein>
<name>A0A0F9FDT3_9ZZZZ</name>
<dbReference type="InterPro" id="IPR001279">
    <property type="entry name" value="Metallo-B-lactamas"/>
</dbReference>
<dbReference type="InterPro" id="IPR036866">
    <property type="entry name" value="RibonucZ/Hydroxyglut_hydro"/>
</dbReference>
<dbReference type="PANTHER" id="PTHR42951:SF4">
    <property type="entry name" value="ACYL-COENZYME A THIOESTERASE MBLAC2"/>
    <property type="match status" value="1"/>
</dbReference>
<dbReference type="Gene3D" id="3.60.15.10">
    <property type="entry name" value="Ribonuclease Z/Hydroxyacylglutathione hydrolase-like"/>
    <property type="match status" value="1"/>
</dbReference>
<feature type="domain" description="Metallo-beta-lactamase" evidence="1">
    <location>
        <begin position="37"/>
        <end position="252"/>
    </location>
</feature>
<dbReference type="SMART" id="SM00849">
    <property type="entry name" value="Lactamase_B"/>
    <property type="match status" value="1"/>
</dbReference>
<dbReference type="PANTHER" id="PTHR42951">
    <property type="entry name" value="METALLO-BETA-LACTAMASE DOMAIN-CONTAINING"/>
    <property type="match status" value="1"/>
</dbReference>
<accession>A0A0F9FDT3</accession>
<evidence type="ECO:0000259" key="1">
    <source>
        <dbReference type="SMART" id="SM00849"/>
    </source>
</evidence>
<dbReference type="Pfam" id="PF00753">
    <property type="entry name" value="Lactamase_B"/>
    <property type="match status" value="2"/>
</dbReference>
<dbReference type="EMBL" id="LAZR01023991">
    <property type="protein sequence ID" value="KKL76611.1"/>
    <property type="molecule type" value="Genomic_DNA"/>
</dbReference>
<dbReference type="CDD" id="cd16282">
    <property type="entry name" value="metallo-hydrolase-like_MBL-fold"/>
    <property type="match status" value="1"/>
</dbReference>
<evidence type="ECO:0000313" key="2">
    <source>
        <dbReference type="EMBL" id="KKL76611.1"/>
    </source>
</evidence>